<evidence type="ECO:0000313" key="3">
    <source>
        <dbReference type="Proteomes" id="UP001302676"/>
    </source>
</evidence>
<sequence length="149" mass="15738">MPSQPNSGIPLSHLPNEAGYKLLELPPELLELFEGQDPPRLTLHPSTSAALLKTPLKTYSLRQKNTSNALILLAPTTTTTTTTGIPTSAAPDTDSNDGADKDPSPIARAGISTIATVHETVELVPEAEAAAAPAAKARGRWHEKFGRGR</sequence>
<dbReference type="RefSeq" id="XP_062637907.1">
    <property type="nucleotide sequence ID" value="XM_062780391.1"/>
</dbReference>
<evidence type="ECO:0000313" key="2">
    <source>
        <dbReference type="EMBL" id="KAK4144536.1"/>
    </source>
</evidence>
<feature type="region of interest" description="Disordered" evidence="1">
    <location>
        <begin position="130"/>
        <end position="149"/>
    </location>
</feature>
<comment type="caution">
    <text evidence="2">The sequence shown here is derived from an EMBL/GenBank/DDBJ whole genome shotgun (WGS) entry which is preliminary data.</text>
</comment>
<reference evidence="2" key="1">
    <citation type="journal article" date="2023" name="Mol. Phylogenet. Evol.">
        <title>Genome-scale phylogeny and comparative genomics of the fungal order Sordariales.</title>
        <authorList>
            <person name="Hensen N."/>
            <person name="Bonometti L."/>
            <person name="Westerberg I."/>
            <person name="Brannstrom I.O."/>
            <person name="Guillou S."/>
            <person name="Cros-Aarteil S."/>
            <person name="Calhoun S."/>
            <person name="Haridas S."/>
            <person name="Kuo A."/>
            <person name="Mondo S."/>
            <person name="Pangilinan J."/>
            <person name="Riley R."/>
            <person name="LaButti K."/>
            <person name="Andreopoulos B."/>
            <person name="Lipzen A."/>
            <person name="Chen C."/>
            <person name="Yan M."/>
            <person name="Daum C."/>
            <person name="Ng V."/>
            <person name="Clum A."/>
            <person name="Steindorff A."/>
            <person name="Ohm R.A."/>
            <person name="Martin F."/>
            <person name="Silar P."/>
            <person name="Natvig D.O."/>
            <person name="Lalanne C."/>
            <person name="Gautier V."/>
            <person name="Ament-Velasquez S.L."/>
            <person name="Kruys A."/>
            <person name="Hutchinson M.I."/>
            <person name="Powell A.J."/>
            <person name="Barry K."/>
            <person name="Miller A.N."/>
            <person name="Grigoriev I.V."/>
            <person name="Debuchy R."/>
            <person name="Gladieux P."/>
            <person name="Hiltunen Thoren M."/>
            <person name="Johannesson H."/>
        </authorList>
    </citation>
    <scope>NUCLEOTIDE SEQUENCE</scope>
    <source>
        <strain evidence="2">CBS 141.50</strain>
    </source>
</reference>
<dbReference type="EMBL" id="MU853576">
    <property type="protein sequence ID" value="KAK4144536.1"/>
    <property type="molecule type" value="Genomic_DNA"/>
</dbReference>
<name>A0AAN6V530_9PEZI</name>
<accession>A0AAN6V530</accession>
<dbReference type="GeneID" id="87817004"/>
<reference evidence="2" key="2">
    <citation type="submission" date="2023-05" db="EMBL/GenBank/DDBJ databases">
        <authorList>
            <consortium name="Lawrence Berkeley National Laboratory"/>
            <person name="Steindorff A."/>
            <person name="Hensen N."/>
            <person name="Bonometti L."/>
            <person name="Westerberg I."/>
            <person name="Brannstrom I.O."/>
            <person name="Guillou S."/>
            <person name="Cros-Aarteil S."/>
            <person name="Calhoun S."/>
            <person name="Haridas S."/>
            <person name="Kuo A."/>
            <person name="Mondo S."/>
            <person name="Pangilinan J."/>
            <person name="Riley R."/>
            <person name="Labutti K."/>
            <person name="Andreopoulos B."/>
            <person name="Lipzen A."/>
            <person name="Chen C."/>
            <person name="Yanf M."/>
            <person name="Daum C."/>
            <person name="Ng V."/>
            <person name="Clum A."/>
            <person name="Ohm R."/>
            <person name="Martin F."/>
            <person name="Silar P."/>
            <person name="Natvig D."/>
            <person name="Lalanne C."/>
            <person name="Gautier V."/>
            <person name="Ament-Velasquez S.L."/>
            <person name="Kruys A."/>
            <person name="Hutchinson M.I."/>
            <person name="Powell A.J."/>
            <person name="Barry K."/>
            <person name="Miller A.N."/>
            <person name="Grigoriev I.V."/>
            <person name="Debuchy R."/>
            <person name="Gladieux P."/>
            <person name="Thoren M.H."/>
            <person name="Johannesson H."/>
        </authorList>
    </citation>
    <scope>NUCLEOTIDE SEQUENCE</scope>
    <source>
        <strain evidence="2">CBS 141.50</strain>
    </source>
</reference>
<feature type="region of interest" description="Disordered" evidence="1">
    <location>
        <begin position="79"/>
        <end position="107"/>
    </location>
</feature>
<protein>
    <submittedName>
        <fullName evidence="2">Uncharacterized protein</fullName>
    </submittedName>
</protein>
<proteinExistence type="predicted"/>
<feature type="compositionally biased region" description="Basic and acidic residues" evidence="1">
    <location>
        <begin position="140"/>
        <end position="149"/>
    </location>
</feature>
<dbReference type="InterPro" id="IPR019128">
    <property type="entry name" value="Dcc1"/>
</dbReference>
<keyword evidence="3" id="KW-1185">Reference proteome</keyword>
<gene>
    <name evidence="2" type="ORF">C8A04DRAFT_27721</name>
</gene>
<dbReference type="GO" id="GO:0007064">
    <property type="term" value="P:mitotic sister chromatid cohesion"/>
    <property type="evidence" value="ECO:0007669"/>
    <property type="project" value="InterPro"/>
</dbReference>
<dbReference type="GO" id="GO:0031390">
    <property type="term" value="C:Ctf18 RFC-like complex"/>
    <property type="evidence" value="ECO:0007669"/>
    <property type="project" value="InterPro"/>
</dbReference>
<dbReference type="Proteomes" id="UP001302676">
    <property type="component" value="Unassembled WGS sequence"/>
</dbReference>
<organism evidence="2 3">
    <name type="scientific">Dichotomopilus funicola</name>
    <dbReference type="NCBI Taxonomy" id="1934379"/>
    <lineage>
        <taxon>Eukaryota</taxon>
        <taxon>Fungi</taxon>
        <taxon>Dikarya</taxon>
        <taxon>Ascomycota</taxon>
        <taxon>Pezizomycotina</taxon>
        <taxon>Sordariomycetes</taxon>
        <taxon>Sordariomycetidae</taxon>
        <taxon>Sordariales</taxon>
        <taxon>Chaetomiaceae</taxon>
        <taxon>Dichotomopilus</taxon>
    </lineage>
</organism>
<dbReference type="Pfam" id="PF09724">
    <property type="entry name" value="Dcc1"/>
    <property type="match status" value="1"/>
</dbReference>
<evidence type="ECO:0000256" key="1">
    <source>
        <dbReference type="SAM" id="MobiDB-lite"/>
    </source>
</evidence>
<dbReference type="AlphaFoldDB" id="A0AAN6V530"/>